<feature type="transmembrane region" description="Helical" evidence="2">
    <location>
        <begin position="533"/>
        <end position="549"/>
    </location>
</feature>
<feature type="compositionally biased region" description="Polar residues" evidence="1">
    <location>
        <begin position="1265"/>
        <end position="1274"/>
    </location>
</feature>
<evidence type="ECO:0000313" key="4">
    <source>
        <dbReference type="Proteomes" id="UP000038009"/>
    </source>
</evidence>
<feature type="region of interest" description="Disordered" evidence="1">
    <location>
        <begin position="1375"/>
        <end position="1403"/>
    </location>
</feature>
<feature type="compositionally biased region" description="Low complexity" evidence="1">
    <location>
        <begin position="1275"/>
        <end position="1309"/>
    </location>
</feature>
<evidence type="ECO:0000256" key="1">
    <source>
        <dbReference type="SAM" id="MobiDB-lite"/>
    </source>
</evidence>
<feature type="transmembrane region" description="Helical" evidence="2">
    <location>
        <begin position="508"/>
        <end position="526"/>
    </location>
</feature>
<protein>
    <recommendedName>
        <fullName evidence="5">Transmembrane protein</fullName>
    </recommendedName>
</protein>
<keyword evidence="2" id="KW-0812">Transmembrane</keyword>
<keyword evidence="4" id="KW-1185">Reference proteome</keyword>
<feature type="transmembrane region" description="Helical" evidence="2">
    <location>
        <begin position="484"/>
        <end position="502"/>
    </location>
</feature>
<feature type="compositionally biased region" description="Polar residues" evidence="1">
    <location>
        <begin position="1833"/>
        <end position="1851"/>
    </location>
</feature>
<feature type="region of interest" description="Disordered" evidence="1">
    <location>
        <begin position="664"/>
        <end position="771"/>
    </location>
</feature>
<feature type="compositionally biased region" description="Low complexity" evidence="1">
    <location>
        <begin position="977"/>
        <end position="989"/>
    </location>
</feature>
<feature type="compositionally biased region" description="Low complexity" evidence="1">
    <location>
        <begin position="1167"/>
        <end position="1177"/>
    </location>
</feature>
<dbReference type="Proteomes" id="UP000038009">
    <property type="component" value="Unassembled WGS sequence"/>
</dbReference>
<feature type="compositionally biased region" description="Basic and acidic residues" evidence="1">
    <location>
        <begin position="1152"/>
        <end position="1166"/>
    </location>
</feature>
<dbReference type="VEuPathDB" id="TriTrypDB:Lsey_0034_0180"/>
<evidence type="ECO:0008006" key="5">
    <source>
        <dbReference type="Google" id="ProtNLM"/>
    </source>
</evidence>
<evidence type="ECO:0000256" key="2">
    <source>
        <dbReference type="SAM" id="Phobius"/>
    </source>
</evidence>
<name>A0A0N1I1K5_LEPSE</name>
<feature type="transmembrane region" description="Helical" evidence="2">
    <location>
        <begin position="425"/>
        <end position="446"/>
    </location>
</feature>
<organism evidence="3 4">
    <name type="scientific">Leptomonas seymouri</name>
    <dbReference type="NCBI Taxonomy" id="5684"/>
    <lineage>
        <taxon>Eukaryota</taxon>
        <taxon>Discoba</taxon>
        <taxon>Euglenozoa</taxon>
        <taxon>Kinetoplastea</taxon>
        <taxon>Metakinetoplastina</taxon>
        <taxon>Trypanosomatida</taxon>
        <taxon>Trypanosomatidae</taxon>
        <taxon>Leishmaniinae</taxon>
        <taxon>Leptomonas</taxon>
    </lineage>
</organism>
<feature type="compositionally biased region" description="Low complexity" evidence="1">
    <location>
        <begin position="1230"/>
        <end position="1243"/>
    </location>
</feature>
<feature type="compositionally biased region" description="Basic and acidic residues" evidence="1">
    <location>
        <begin position="1020"/>
        <end position="1040"/>
    </location>
</feature>
<feature type="region of interest" description="Disordered" evidence="1">
    <location>
        <begin position="1602"/>
        <end position="1621"/>
    </location>
</feature>
<feature type="compositionally biased region" description="Low complexity" evidence="1">
    <location>
        <begin position="1602"/>
        <end position="1613"/>
    </location>
</feature>
<sequence>MGRGGRNVASRRRSPPASGASCADARMKASFAQHDAPPQQTATGTEDEAADALMGDSEAVGASSWWNLFDGFASEICYTIEDRFIIPHNISLSPPLPQEDDEENEVGVAAPIRYFLITAIFMAFASYSRHLTNLMNGASPVMGEILLCVSHFAMVTQEQLGWNLFSSGFLSPSNFDWSAVDASGGGGGNAACGAGVNCGSSNAAGSQAVRRQMAGGGGMGATVGGGAGNNAGGSAWSGAAGYASYSSGNIMRYLLGRKTSNYQRQETLRSYLYRSFYSPSAFLVEQTCWFIVLISIFDIVSLQRIAVAAFFGNGVSWAPVHSVDSLVMVACALLFLFMYWIPAYEVDDAVLSVLFMRTSLHHILSAYCASLCITLLFAESMLCDELRRTLVATVFLLPEKLLRLCDNRPAVARGFRICAEVWRDYFYFVDFYFFLGIVFWFSLVLLESAICTPVLGVTALLVEFPLLVGCGWTTAPVKALKDTLVYIGFYGAIALVVSTIVPRNGIPFLSNAVQAAIILMFMVSRCEHKQSNGCAYVLIWMFMLAVYLYQKLDASHGAAGSSVWGLRESAPRASFASAVPLALQDFVNPDAETLNLVQTVYIMVWQLLLKGIIEDVTLALHFNVTVLGLMLILSTSVRAVVVEGVNLERATTNVCAAVTSPLSSAAPSPVPSSGQTGPAVAVNSTTSATSAASKNKSGSVSSHSTKASLSPAKSLGRSSRQDLHSGSAANPGSSDPVHTDAADGHASTAISFGEGRKDHKESEKFSASVLPEDDVGQEVTVAAVVDATARVATKGVSESAAAAAEQPASVEIEKAEVVEAPLPPAAVKNQRAIQKEGLVGEYSEEEVCAANADGTSLKAFVETTLVVITQEAPAAAAALPGRQHRLVSPFPAAEAPISTEGSKLTAAVTAPETEGREATVEAALGRTTAAKEAAGEGNRKHIAATKADVDVVESSTLKVVSEVNSALENASLTSPVSQSNESSTSLTSRENGRAAASIASKTSGSSLCVEEPTQKGRRQREKERRKLQLEADAVKHEKPSNEVLTAKTTVAASGEAPASVAPEKASALPLPRSQIEGIKKNATAAETSKISAPTKAEKSEITGSNRLSQPAGKAMPTQTNASKVTAVAVETANGRGDSERRNSDASAAPRATENKKQGKAESDSGHNRSSLSSSCSSVPTLAASKEAASGNAPTAGSTRKSNKSPPTVAPFPVPKPRHEQAVPEAPVLDTPPLTATPEAPPTAVDRLRRSGKSATPSVKEARGVTPSTNPSASKTASSPRTTVSAAPSATTATAAASPTAAATTSVKASIPPSLPSQQTTDSPISPSVPLPRSAMSAEAAAKKESPNTRSGYTEMSINSATAAASVEKNKLLSKAQRDLGQASSAPLRARGMKSREKVQVGVPEAAAPLKAPLTESSSARAARAGAAASAVSDAAKGVSEVNEVQPAAGKGPHPPSAVVKSQSPIVAEEADESYDLDRVLNFLNLKVSFDEDDADEINSTDWNRDVYRGEAFFDSESLTTMHGVDTHLPTVPAQVSSTPPNLISNFSTLPQPPEHVASIHNLSSDAVQQMSSGGGSNESPLRLSQSQHPMTERTAKAGETIFSDSSSDTFSPSNAAQSSGSFHVFSTHPQGAAAAAVAASAAKAPGSSGLPVLSPLPVPQSKQRPVSPNKGVTMQRNNLQRATQGMENDGVASALALSPTHTGLTTPSPVYYLVPQQTSPSPLPEPQPQRLSFNVAAMSSGSSRAMLPDMAHMSYQHHNSSNSGYENNNSCSRNNSSATNSKPMCNMVGGLLQQGDAGAGIDQSQSVFSRLHAMPSPRGAIAESVLLSPPPSQGSGMHTLQGQPSSVSGSNASPMMVMMMNGEGQMTLFPMMYTQPVFMTDLNGMVYQAQGTPQQPQIVYTTTGAPSGAMQVPPNAVPYQGTQDCIYTPRSPPGPSQGMPRYSPM</sequence>
<dbReference type="OMA" id="AYCASLC"/>
<feature type="region of interest" description="Disordered" evidence="1">
    <location>
        <begin position="970"/>
        <end position="1042"/>
    </location>
</feature>
<comment type="caution">
    <text evidence="3">The sequence shown here is derived from an EMBL/GenBank/DDBJ whole genome shotgun (WGS) entry which is preliminary data.</text>
</comment>
<gene>
    <name evidence="3" type="ORF">ABL78_1887</name>
</gene>
<keyword evidence="2" id="KW-0472">Membrane</keyword>
<feature type="region of interest" description="Disordered" evidence="1">
    <location>
        <begin position="1"/>
        <end position="25"/>
    </location>
</feature>
<feature type="transmembrane region" description="Helical" evidence="2">
    <location>
        <begin position="289"/>
        <end position="311"/>
    </location>
</feature>
<keyword evidence="2" id="KW-1133">Transmembrane helix</keyword>
<feature type="region of interest" description="Disordered" evidence="1">
    <location>
        <begin position="1566"/>
        <end position="1594"/>
    </location>
</feature>
<evidence type="ECO:0000313" key="3">
    <source>
        <dbReference type="EMBL" id="KPI89003.1"/>
    </source>
</evidence>
<feature type="transmembrane region" description="Helical" evidence="2">
    <location>
        <begin position="361"/>
        <end position="378"/>
    </location>
</feature>
<feature type="region of interest" description="Disordered" evidence="1">
    <location>
        <begin position="1830"/>
        <end position="1851"/>
    </location>
</feature>
<feature type="compositionally biased region" description="Low complexity" evidence="1">
    <location>
        <begin position="1759"/>
        <end position="1778"/>
    </location>
</feature>
<dbReference type="OrthoDB" id="267767at2759"/>
<feature type="compositionally biased region" description="Polar residues" evidence="1">
    <location>
        <begin position="1315"/>
        <end position="1325"/>
    </location>
</feature>
<accession>A0A0N1I1K5</accession>
<feature type="region of interest" description="Disordered" evidence="1">
    <location>
        <begin position="1442"/>
        <end position="1464"/>
    </location>
</feature>
<feature type="transmembrane region" description="Helical" evidence="2">
    <location>
        <begin position="323"/>
        <end position="341"/>
    </location>
</feature>
<feature type="region of interest" description="Disordered" evidence="1">
    <location>
        <begin position="1081"/>
        <end position="1354"/>
    </location>
</feature>
<feature type="compositionally biased region" description="Polar residues" evidence="1">
    <location>
        <begin position="1566"/>
        <end position="1589"/>
    </location>
</feature>
<feature type="transmembrane region" description="Helical" evidence="2">
    <location>
        <begin position="452"/>
        <end position="472"/>
    </location>
</feature>
<proteinExistence type="predicted"/>
<feature type="compositionally biased region" description="Low complexity" evidence="1">
    <location>
        <begin position="664"/>
        <end position="708"/>
    </location>
</feature>
<reference evidence="3 4" key="1">
    <citation type="journal article" date="2015" name="PLoS Pathog.">
        <title>Leptomonas seymouri: Adaptations to the Dixenous Life Cycle Analyzed by Genome Sequencing, Transcriptome Profiling and Co-infection with Leishmania donovani.</title>
        <authorList>
            <person name="Kraeva N."/>
            <person name="Butenko A."/>
            <person name="Hlavacova J."/>
            <person name="Kostygov A."/>
            <person name="Myskova J."/>
            <person name="Grybchuk D."/>
            <person name="Lestinova T."/>
            <person name="Votypka J."/>
            <person name="Volf P."/>
            <person name="Opperdoes F."/>
            <person name="Flegontov P."/>
            <person name="Lukes J."/>
            <person name="Yurchenko V."/>
        </authorList>
    </citation>
    <scope>NUCLEOTIDE SEQUENCE [LARGE SCALE GENOMIC DNA]</scope>
    <source>
        <strain evidence="3 4">ATCC 30220</strain>
    </source>
</reference>
<feature type="region of interest" description="Disordered" evidence="1">
    <location>
        <begin position="1757"/>
        <end position="1778"/>
    </location>
</feature>
<dbReference type="EMBL" id="LJSK01000034">
    <property type="protein sequence ID" value="KPI89003.1"/>
    <property type="molecule type" value="Genomic_DNA"/>
</dbReference>
<feature type="compositionally biased region" description="Basic and acidic residues" evidence="1">
    <location>
        <begin position="754"/>
        <end position="764"/>
    </location>
</feature>